<dbReference type="AlphaFoldDB" id="K8PTA8"/>
<dbReference type="RefSeq" id="WP_002711174.1">
    <property type="nucleotide sequence ID" value="NZ_KB375281.1"/>
</dbReference>
<proteinExistence type="predicted"/>
<evidence type="ECO:0008006" key="3">
    <source>
        <dbReference type="Google" id="ProtNLM"/>
    </source>
</evidence>
<sequence length="120" mass="12185">MDEFIGDLAAKAGVDKAVAEKAVGAMLGFLRKEGPAEHVRSLIEQIPGAETAIAAAGSGGLASMLGGGIMALGARLMGMGLGMSEIQSLARELFRLGRDKIGADGMRAIIAETPGLSQFA</sequence>
<protein>
    <recommendedName>
        <fullName evidence="3">DUF2267 domain-containing protein</fullName>
    </recommendedName>
</protein>
<accession>K8PTA8</accession>
<dbReference type="PATRIC" id="fig|883079.3.peg.320"/>
<keyword evidence="2" id="KW-1185">Reference proteome</keyword>
<gene>
    <name evidence="1" type="ORF">HMPREF9696_00308</name>
</gene>
<organism evidence="1 2">
    <name type="scientific">Afipia clevelandensis ATCC 49720</name>
    <dbReference type="NCBI Taxonomy" id="883079"/>
    <lineage>
        <taxon>Bacteria</taxon>
        <taxon>Pseudomonadati</taxon>
        <taxon>Pseudomonadota</taxon>
        <taxon>Alphaproteobacteria</taxon>
        <taxon>Hyphomicrobiales</taxon>
        <taxon>Nitrobacteraceae</taxon>
        <taxon>Afipia</taxon>
    </lineage>
</organism>
<reference evidence="1 2" key="1">
    <citation type="submission" date="2012-04" db="EMBL/GenBank/DDBJ databases">
        <title>The Genome Sequence of Afipia clevelandensis ATCC 49720.</title>
        <authorList>
            <consortium name="The Broad Institute Genome Sequencing Platform"/>
            <person name="Earl A."/>
            <person name="Ward D."/>
            <person name="Feldgarden M."/>
            <person name="Gevers D."/>
            <person name="Huys G."/>
            <person name="Walker B."/>
            <person name="Young S.K."/>
            <person name="Zeng Q."/>
            <person name="Gargeya S."/>
            <person name="Fitzgerald M."/>
            <person name="Haas B."/>
            <person name="Abouelleil A."/>
            <person name="Alvarado L."/>
            <person name="Arachchi H.M."/>
            <person name="Berlin A."/>
            <person name="Chapman S.B."/>
            <person name="Goldberg J."/>
            <person name="Griggs A."/>
            <person name="Gujja S."/>
            <person name="Hansen M."/>
            <person name="Howarth C."/>
            <person name="Imamovic A."/>
            <person name="Larimer J."/>
            <person name="McCowen C."/>
            <person name="Montmayeur A."/>
            <person name="Murphy C."/>
            <person name="Neiman D."/>
            <person name="Pearson M."/>
            <person name="Priest M."/>
            <person name="Roberts A."/>
            <person name="Saif S."/>
            <person name="Shea T."/>
            <person name="Sisk P."/>
            <person name="Sykes S."/>
            <person name="Wortman J."/>
            <person name="Nusbaum C."/>
            <person name="Birren B."/>
        </authorList>
    </citation>
    <scope>NUCLEOTIDE SEQUENCE [LARGE SCALE GENOMIC DNA]</scope>
    <source>
        <strain evidence="1 2">ATCC 49720</strain>
    </source>
</reference>
<comment type="caution">
    <text evidence="1">The sequence shown here is derived from an EMBL/GenBank/DDBJ whole genome shotgun (WGS) entry which is preliminary data.</text>
</comment>
<evidence type="ECO:0000313" key="1">
    <source>
        <dbReference type="EMBL" id="EKS42765.1"/>
    </source>
</evidence>
<dbReference type="EMBL" id="AGWY01000001">
    <property type="protein sequence ID" value="EKS42765.1"/>
    <property type="molecule type" value="Genomic_DNA"/>
</dbReference>
<dbReference type="HOGENOM" id="CLU_160003_0_0_5"/>
<evidence type="ECO:0000313" key="2">
    <source>
        <dbReference type="Proteomes" id="UP000001095"/>
    </source>
</evidence>
<name>K8PTA8_9BRAD</name>
<dbReference type="OrthoDB" id="7907231at2"/>
<dbReference type="Proteomes" id="UP000001095">
    <property type="component" value="Unassembled WGS sequence"/>
</dbReference>